<protein>
    <submittedName>
        <fullName evidence="2">Uncharacterized protein</fullName>
    </submittedName>
</protein>
<dbReference type="OrthoDB" id="6288581at2759"/>
<feature type="compositionally biased region" description="Basic and acidic residues" evidence="1">
    <location>
        <begin position="135"/>
        <end position="146"/>
    </location>
</feature>
<feature type="region of interest" description="Disordered" evidence="1">
    <location>
        <begin position="99"/>
        <end position="216"/>
    </location>
</feature>
<dbReference type="EMBL" id="SUNJ01009885">
    <property type="protein sequence ID" value="TPP60064.1"/>
    <property type="molecule type" value="Genomic_DNA"/>
</dbReference>
<dbReference type="AlphaFoldDB" id="A0A504YFY2"/>
<organism evidence="2 3">
    <name type="scientific">Fasciola gigantica</name>
    <name type="common">Giant liver fluke</name>
    <dbReference type="NCBI Taxonomy" id="46835"/>
    <lineage>
        <taxon>Eukaryota</taxon>
        <taxon>Metazoa</taxon>
        <taxon>Spiralia</taxon>
        <taxon>Lophotrochozoa</taxon>
        <taxon>Platyhelminthes</taxon>
        <taxon>Trematoda</taxon>
        <taxon>Digenea</taxon>
        <taxon>Plagiorchiida</taxon>
        <taxon>Echinostomata</taxon>
        <taxon>Echinostomatoidea</taxon>
        <taxon>Fasciolidae</taxon>
        <taxon>Fasciola</taxon>
    </lineage>
</organism>
<feature type="compositionally biased region" description="Polar residues" evidence="1">
    <location>
        <begin position="164"/>
        <end position="191"/>
    </location>
</feature>
<feature type="compositionally biased region" description="Polar residues" evidence="1">
    <location>
        <begin position="108"/>
        <end position="121"/>
    </location>
</feature>
<name>A0A504YFY2_FASGI</name>
<evidence type="ECO:0000256" key="1">
    <source>
        <dbReference type="SAM" id="MobiDB-lite"/>
    </source>
</evidence>
<sequence>MYLSSHDRNICGLYCEPTESVHIPIVCGLAVDFSHIKAPAVHRFLSASHFSECSERITTRASIEQSESGHESDGPSNAHSNSVPRQQYAADRTNNSLGEVSADRETHQWTFPTTSNTVYSSSEDDSIGADPQCSSRERSKPKDKLRSNNLSRKAGSCSIAPPETVSTHQNATTENGTAQQASSDSKSQNHSVRVHNPPSSKALDPRGEDYESDEDTEQLLNKSYQSDKPLYIPELKREASLQAERHNRVREGESSPILVSELSNVSRRLPLITLRCESTDSF</sequence>
<comment type="caution">
    <text evidence="2">The sequence shown here is derived from an EMBL/GenBank/DDBJ whole genome shotgun (WGS) entry which is preliminary data.</text>
</comment>
<evidence type="ECO:0000313" key="3">
    <source>
        <dbReference type="Proteomes" id="UP000316759"/>
    </source>
</evidence>
<feature type="region of interest" description="Disordered" evidence="1">
    <location>
        <begin position="59"/>
        <end position="87"/>
    </location>
</feature>
<gene>
    <name evidence="2" type="ORF">FGIG_11698</name>
</gene>
<feature type="compositionally biased region" description="Polar residues" evidence="1">
    <location>
        <begin position="74"/>
        <end position="85"/>
    </location>
</feature>
<dbReference type="STRING" id="46835.A0A504YFY2"/>
<evidence type="ECO:0000313" key="2">
    <source>
        <dbReference type="EMBL" id="TPP60064.1"/>
    </source>
</evidence>
<dbReference type="Proteomes" id="UP000316759">
    <property type="component" value="Unassembled WGS sequence"/>
</dbReference>
<proteinExistence type="predicted"/>
<keyword evidence="3" id="KW-1185">Reference proteome</keyword>
<reference evidence="2 3" key="1">
    <citation type="submission" date="2019-04" db="EMBL/GenBank/DDBJ databases">
        <title>Annotation for the trematode Fasciola gigantica.</title>
        <authorList>
            <person name="Choi Y.-J."/>
        </authorList>
    </citation>
    <scope>NUCLEOTIDE SEQUENCE [LARGE SCALE GENOMIC DNA]</scope>
    <source>
        <strain evidence="2">Uganda_cow_1</strain>
    </source>
</reference>
<accession>A0A504YFY2</accession>